<feature type="domain" description="CinA C-terminal" evidence="1">
    <location>
        <begin position="17"/>
        <end position="165"/>
    </location>
</feature>
<accession>A0A380RWI4</accession>
<gene>
    <name evidence="2" type="ORF">SAMN05661053_1169</name>
</gene>
<organism evidence="2 3">
    <name type="scientific">Fibrobacter succinogenes</name>
    <name type="common">Bacteroides succinogenes</name>
    <dbReference type="NCBI Taxonomy" id="833"/>
    <lineage>
        <taxon>Bacteria</taxon>
        <taxon>Pseudomonadati</taxon>
        <taxon>Fibrobacterota</taxon>
        <taxon>Fibrobacteria</taxon>
        <taxon>Fibrobacterales</taxon>
        <taxon>Fibrobacteraceae</taxon>
        <taxon>Fibrobacter</taxon>
    </lineage>
</organism>
<evidence type="ECO:0000313" key="2">
    <source>
        <dbReference type="EMBL" id="SUQ19923.1"/>
    </source>
</evidence>
<dbReference type="Gene3D" id="3.90.950.20">
    <property type="entry name" value="CinA-like"/>
    <property type="match status" value="1"/>
</dbReference>
<protein>
    <submittedName>
        <fullName evidence="2">Nicotinamide-nucleotide amidase</fullName>
    </submittedName>
</protein>
<dbReference type="AlphaFoldDB" id="A0A380RWI4"/>
<sequence length="180" mass="19462">MGVMMNEPINIEHEIHELAMKIKEELINRGEMMATAESCTGGLIASSIVNEAGSSAILKGGIVAYQNEVKHEMLGVSDEILEKYGAVSEQTVKAMAEGARQKFHCEWAVATSGIAGPTGAEPGKPVGTVWMCVANSLQNEAFCEIFAGNRGQIREKSVYKIMSKLLFLLNSQKSTCTKVH</sequence>
<dbReference type="SUPFAM" id="SSF142433">
    <property type="entry name" value="CinA-like"/>
    <property type="match status" value="1"/>
</dbReference>
<dbReference type="EMBL" id="UHJL01000001">
    <property type="protein sequence ID" value="SUQ19923.1"/>
    <property type="molecule type" value="Genomic_DNA"/>
</dbReference>
<dbReference type="InterPro" id="IPR008136">
    <property type="entry name" value="CinA_C"/>
</dbReference>
<evidence type="ECO:0000259" key="1">
    <source>
        <dbReference type="Pfam" id="PF02464"/>
    </source>
</evidence>
<reference evidence="2 3" key="1">
    <citation type="submission" date="2017-08" db="EMBL/GenBank/DDBJ databases">
        <authorList>
            <person name="de Groot N.N."/>
        </authorList>
    </citation>
    <scope>NUCLEOTIDE SEQUENCE [LARGE SCALE GENOMIC DNA]</scope>
    <source>
        <strain evidence="2 3">HM2</strain>
    </source>
</reference>
<dbReference type="NCBIfam" id="TIGR00199">
    <property type="entry name" value="PncC_domain"/>
    <property type="match status" value="1"/>
</dbReference>
<evidence type="ECO:0000313" key="3">
    <source>
        <dbReference type="Proteomes" id="UP000255423"/>
    </source>
</evidence>
<dbReference type="InterPro" id="IPR036653">
    <property type="entry name" value="CinA-like_C"/>
</dbReference>
<dbReference type="Pfam" id="PF02464">
    <property type="entry name" value="CinA"/>
    <property type="match status" value="1"/>
</dbReference>
<name>A0A380RWI4_FIBSU</name>
<proteinExistence type="predicted"/>
<dbReference type="Proteomes" id="UP000255423">
    <property type="component" value="Unassembled WGS sequence"/>
</dbReference>